<dbReference type="PANTHER" id="PTHR30151">
    <property type="entry name" value="ALKANE SULFONATE ABC TRANSPORTER-RELATED, MEMBRANE SUBUNIT"/>
    <property type="match status" value="1"/>
</dbReference>
<dbReference type="CDD" id="cd06261">
    <property type="entry name" value="TM_PBP2"/>
    <property type="match status" value="1"/>
</dbReference>
<dbReference type="InterPro" id="IPR035906">
    <property type="entry name" value="MetI-like_sf"/>
</dbReference>
<evidence type="ECO:0000256" key="6">
    <source>
        <dbReference type="ARBA" id="ARBA00023136"/>
    </source>
</evidence>
<feature type="transmembrane region" description="Helical" evidence="7">
    <location>
        <begin position="104"/>
        <end position="126"/>
    </location>
</feature>
<dbReference type="Gene3D" id="1.10.3720.10">
    <property type="entry name" value="MetI-like"/>
    <property type="match status" value="1"/>
</dbReference>
<feature type="transmembrane region" description="Helical" evidence="7">
    <location>
        <begin position="74"/>
        <end position="97"/>
    </location>
</feature>
<dbReference type="SUPFAM" id="SSF161098">
    <property type="entry name" value="MetI-like"/>
    <property type="match status" value="1"/>
</dbReference>
<keyword evidence="2 7" id="KW-0813">Transport</keyword>
<evidence type="ECO:0000313" key="10">
    <source>
        <dbReference type="Proteomes" id="UP000638560"/>
    </source>
</evidence>
<dbReference type="Proteomes" id="UP000638560">
    <property type="component" value="Unassembled WGS sequence"/>
</dbReference>
<accession>A0ABS0GQ21</accession>
<evidence type="ECO:0000256" key="5">
    <source>
        <dbReference type="ARBA" id="ARBA00022989"/>
    </source>
</evidence>
<feature type="transmembrane region" description="Helical" evidence="7">
    <location>
        <begin position="132"/>
        <end position="151"/>
    </location>
</feature>
<dbReference type="EMBL" id="JADPUN010000070">
    <property type="protein sequence ID" value="MBF9128299.1"/>
    <property type="molecule type" value="Genomic_DNA"/>
</dbReference>
<keyword evidence="4 7" id="KW-0812">Transmembrane</keyword>
<keyword evidence="3" id="KW-1003">Cell membrane</keyword>
<evidence type="ECO:0000259" key="8">
    <source>
        <dbReference type="PROSITE" id="PS50928"/>
    </source>
</evidence>
<dbReference type="PANTHER" id="PTHR30151:SF20">
    <property type="entry name" value="ABC TRANSPORTER PERMEASE PROTEIN HI_0355-RELATED"/>
    <property type="match status" value="1"/>
</dbReference>
<keyword evidence="10" id="KW-1185">Reference proteome</keyword>
<name>A0ABS0GQ21_9ACTN</name>
<comment type="similarity">
    <text evidence="7">Belongs to the binding-protein-dependent transport system permease family.</text>
</comment>
<dbReference type="RefSeq" id="WP_196199953.1">
    <property type="nucleotide sequence ID" value="NZ_JADPUN010000070.1"/>
</dbReference>
<evidence type="ECO:0000256" key="2">
    <source>
        <dbReference type="ARBA" id="ARBA00022448"/>
    </source>
</evidence>
<keyword evidence="6 7" id="KW-0472">Membrane</keyword>
<dbReference type="Pfam" id="PF00528">
    <property type="entry name" value="BPD_transp_1"/>
    <property type="match status" value="1"/>
</dbReference>
<evidence type="ECO:0000256" key="3">
    <source>
        <dbReference type="ARBA" id="ARBA00022475"/>
    </source>
</evidence>
<comment type="subcellular location">
    <subcellularLocation>
        <location evidence="1 7">Cell membrane</location>
        <topology evidence="1 7">Multi-pass membrane protein</topology>
    </subcellularLocation>
</comment>
<feature type="transmembrane region" description="Helical" evidence="7">
    <location>
        <begin position="12"/>
        <end position="34"/>
    </location>
</feature>
<feature type="domain" description="ABC transmembrane type-1" evidence="8">
    <location>
        <begin position="66"/>
        <end position="246"/>
    </location>
</feature>
<dbReference type="PROSITE" id="PS50928">
    <property type="entry name" value="ABC_TM1"/>
    <property type="match status" value="1"/>
</dbReference>
<proteinExistence type="inferred from homology"/>
<protein>
    <submittedName>
        <fullName evidence="9">ABC transporter permease</fullName>
    </submittedName>
</protein>
<organism evidence="9 10">
    <name type="scientific">Plantactinospora alkalitolerans</name>
    <dbReference type="NCBI Taxonomy" id="2789879"/>
    <lineage>
        <taxon>Bacteria</taxon>
        <taxon>Bacillati</taxon>
        <taxon>Actinomycetota</taxon>
        <taxon>Actinomycetes</taxon>
        <taxon>Micromonosporales</taxon>
        <taxon>Micromonosporaceae</taxon>
        <taxon>Plantactinospora</taxon>
    </lineage>
</organism>
<sequence>MTDAQTHSRSTRVWANTVLPVLGAMIAVGLWWLVAEVLDISEFFLPAPPDVVSAFLRLPGYLLRETWVTFLETVIGFGIAAAGGLVVALLLAASWVVERMTMPLIAAINSVPKVALAPLLLVWIGFGPEPKIVMAVLVSFFPIVVSAMAGLTSTPNDLRELARSLSASWWQTFLKIRLSWALPQIFVGLKVATSLAIIGAIIGEVVNPERGLGSVIVSSGNSADTPLAFAALTLLALLGAALFYLMVALERLLVPWARAISS</sequence>
<evidence type="ECO:0000256" key="1">
    <source>
        <dbReference type="ARBA" id="ARBA00004651"/>
    </source>
</evidence>
<feature type="transmembrane region" description="Helical" evidence="7">
    <location>
        <begin position="226"/>
        <end position="249"/>
    </location>
</feature>
<feature type="transmembrane region" description="Helical" evidence="7">
    <location>
        <begin position="185"/>
        <end position="206"/>
    </location>
</feature>
<gene>
    <name evidence="9" type="ORF">I0C86_04715</name>
</gene>
<dbReference type="InterPro" id="IPR000515">
    <property type="entry name" value="MetI-like"/>
</dbReference>
<keyword evidence="5 7" id="KW-1133">Transmembrane helix</keyword>
<evidence type="ECO:0000256" key="4">
    <source>
        <dbReference type="ARBA" id="ARBA00022692"/>
    </source>
</evidence>
<reference evidence="9 10" key="1">
    <citation type="submission" date="2020-11" db="EMBL/GenBank/DDBJ databases">
        <title>A novel isolate from a Black sea contaminated sediment with potential to produce alkanes: Plantactinospora alkalitolerans sp. nov.</title>
        <authorList>
            <person name="Carro L."/>
            <person name="Veyisoglu A."/>
            <person name="Guven K."/>
            <person name="Schumann P."/>
            <person name="Klenk H.-P."/>
            <person name="Sahin N."/>
        </authorList>
    </citation>
    <scope>NUCLEOTIDE SEQUENCE [LARGE SCALE GENOMIC DNA]</scope>
    <source>
        <strain evidence="9 10">S1510</strain>
    </source>
</reference>
<evidence type="ECO:0000313" key="9">
    <source>
        <dbReference type="EMBL" id="MBF9128299.1"/>
    </source>
</evidence>
<comment type="caution">
    <text evidence="9">The sequence shown here is derived from an EMBL/GenBank/DDBJ whole genome shotgun (WGS) entry which is preliminary data.</text>
</comment>
<evidence type="ECO:0000256" key="7">
    <source>
        <dbReference type="RuleBase" id="RU363032"/>
    </source>
</evidence>